<protein>
    <submittedName>
        <fullName evidence="1">Uncharacterized protein</fullName>
    </submittedName>
</protein>
<evidence type="ECO:0000313" key="1">
    <source>
        <dbReference type="EMBL" id="GFY01775.1"/>
    </source>
</evidence>
<gene>
    <name evidence="1" type="ORF">TNCV_1467671</name>
</gene>
<proteinExistence type="predicted"/>
<dbReference type="Proteomes" id="UP000887159">
    <property type="component" value="Unassembled WGS sequence"/>
</dbReference>
<keyword evidence="2" id="KW-1185">Reference proteome</keyword>
<reference evidence="1" key="1">
    <citation type="submission" date="2020-08" db="EMBL/GenBank/DDBJ databases">
        <title>Multicomponent nature underlies the extraordinary mechanical properties of spider dragline silk.</title>
        <authorList>
            <person name="Kono N."/>
            <person name="Nakamura H."/>
            <person name="Mori M."/>
            <person name="Yoshida Y."/>
            <person name="Ohtoshi R."/>
            <person name="Malay A.D."/>
            <person name="Moran D.A.P."/>
            <person name="Tomita M."/>
            <person name="Numata K."/>
            <person name="Arakawa K."/>
        </authorList>
    </citation>
    <scope>NUCLEOTIDE SEQUENCE</scope>
</reference>
<sequence>MKGGLPFDPSYLDLNPAHSLSCLVKTPCKSPVEDAELGTVRVSQNPVERPDIQRSVDVEFGTALVSQQLCELPHAPPVKTFAVRLWKRFVKSSSFLARAILELWERLDLRFRRYICR</sequence>
<organism evidence="1 2">
    <name type="scientific">Trichonephila clavipes</name>
    <name type="common">Golden silk orbweaver</name>
    <name type="synonym">Nephila clavipes</name>
    <dbReference type="NCBI Taxonomy" id="2585209"/>
    <lineage>
        <taxon>Eukaryota</taxon>
        <taxon>Metazoa</taxon>
        <taxon>Ecdysozoa</taxon>
        <taxon>Arthropoda</taxon>
        <taxon>Chelicerata</taxon>
        <taxon>Arachnida</taxon>
        <taxon>Araneae</taxon>
        <taxon>Araneomorphae</taxon>
        <taxon>Entelegynae</taxon>
        <taxon>Araneoidea</taxon>
        <taxon>Nephilidae</taxon>
        <taxon>Trichonephila</taxon>
    </lineage>
</organism>
<comment type="caution">
    <text evidence="1">The sequence shown here is derived from an EMBL/GenBank/DDBJ whole genome shotgun (WGS) entry which is preliminary data.</text>
</comment>
<accession>A0A8X6VD59</accession>
<dbReference type="EMBL" id="BMAU01021230">
    <property type="protein sequence ID" value="GFY01775.1"/>
    <property type="molecule type" value="Genomic_DNA"/>
</dbReference>
<evidence type="ECO:0000313" key="2">
    <source>
        <dbReference type="Proteomes" id="UP000887159"/>
    </source>
</evidence>
<dbReference type="AlphaFoldDB" id="A0A8X6VD59"/>
<name>A0A8X6VD59_TRICX</name>